<sequence>MGDAENTPEGTAETESSAPGADAGRRPAAARTAPLRKQTVPQGKSRLSKPDTATSGNAATGESESAPATTRSTSGRNRIVFGAVAALLAVAVAVGCFFAGRATAPDGADSGGDRAAVTKIARDYAIKLSSFDYRSLDKNREAITAMSTPDFAKKYDEMVQALTQIVQNGKGEATATVSYAAVDSIGASSAKVMLFVDQQAKNVVSPDGRSQPYRMVVTLKHSGGKWLVDNVETV</sequence>
<keyword evidence="2 4" id="KW-0472">Membrane</keyword>
<evidence type="ECO:0000256" key="1">
    <source>
        <dbReference type="ARBA" id="ARBA00004370"/>
    </source>
</evidence>
<evidence type="ECO:0000256" key="2">
    <source>
        <dbReference type="ARBA" id="ARBA00023136"/>
    </source>
</evidence>
<evidence type="ECO:0008006" key="6">
    <source>
        <dbReference type="Google" id="ProtNLM"/>
    </source>
</evidence>
<dbReference type="GO" id="GO:0016020">
    <property type="term" value="C:membrane"/>
    <property type="evidence" value="ECO:0007669"/>
    <property type="project" value="UniProtKB-SubCell"/>
</dbReference>
<dbReference type="PANTHER" id="PTHR37042:SF4">
    <property type="entry name" value="OUTER MEMBRANE PROTEIN RV1973"/>
    <property type="match status" value="1"/>
</dbReference>
<dbReference type="AlphaFoldDB" id="A0A857M924"/>
<gene>
    <name evidence="5" type="ORF">GII30_06575</name>
</gene>
<organism evidence="5">
    <name type="scientific">Gordonia amarae</name>
    <dbReference type="NCBI Taxonomy" id="36821"/>
    <lineage>
        <taxon>Bacteria</taxon>
        <taxon>Bacillati</taxon>
        <taxon>Actinomycetota</taxon>
        <taxon>Actinomycetes</taxon>
        <taxon>Mycobacteriales</taxon>
        <taxon>Gordoniaceae</taxon>
        <taxon>Gordonia</taxon>
    </lineage>
</organism>
<feature type="compositionally biased region" description="Polar residues" evidence="3">
    <location>
        <begin position="51"/>
        <end position="72"/>
    </location>
</feature>
<name>A0A857M924_9ACTN</name>
<reference evidence="5" key="1">
    <citation type="journal article" date="2021" name="Nat. Microbiol.">
        <title>Cocultivation of an ultrasmall environmental parasitic bacterium with lytic ability against bacteria associated with wastewater foams.</title>
        <authorList>
            <person name="Batinovic S."/>
            <person name="Rose J.J.A."/>
            <person name="Ratcliffe J."/>
            <person name="Seviour R.J."/>
            <person name="Petrovski S."/>
        </authorList>
    </citation>
    <scope>NUCLEOTIDE SEQUENCE</scope>
    <source>
        <strain evidence="5">CON44</strain>
    </source>
</reference>
<dbReference type="Gene3D" id="3.10.450.230">
    <property type="entry name" value="VirB8 protein"/>
    <property type="match status" value="1"/>
</dbReference>
<keyword evidence="4" id="KW-0812">Transmembrane</keyword>
<dbReference type="EMBL" id="CP045810">
    <property type="protein sequence ID" value="QHN38883.1"/>
    <property type="molecule type" value="Genomic_DNA"/>
</dbReference>
<protein>
    <recommendedName>
        <fullName evidence="6">Mce-associated membrane protein</fullName>
    </recommendedName>
</protein>
<evidence type="ECO:0000256" key="3">
    <source>
        <dbReference type="SAM" id="MobiDB-lite"/>
    </source>
</evidence>
<accession>A0A857M924</accession>
<dbReference type="PANTHER" id="PTHR37042">
    <property type="entry name" value="OUTER MEMBRANE PROTEIN RV1973"/>
    <property type="match status" value="1"/>
</dbReference>
<evidence type="ECO:0000313" key="5">
    <source>
        <dbReference type="EMBL" id="QHN38883.1"/>
    </source>
</evidence>
<keyword evidence="4" id="KW-1133">Transmembrane helix</keyword>
<feature type="compositionally biased region" description="Low complexity" evidence="3">
    <location>
        <begin position="18"/>
        <end position="33"/>
    </location>
</feature>
<feature type="transmembrane region" description="Helical" evidence="4">
    <location>
        <begin position="79"/>
        <end position="100"/>
    </location>
</feature>
<evidence type="ECO:0000256" key="4">
    <source>
        <dbReference type="SAM" id="Phobius"/>
    </source>
</evidence>
<proteinExistence type="predicted"/>
<dbReference type="RefSeq" id="WP_005186341.1">
    <property type="nucleotide sequence ID" value="NZ_CP045810.1"/>
</dbReference>
<comment type="subcellular location">
    <subcellularLocation>
        <location evidence="1">Membrane</location>
    </subcellularLocation>
</comment>
<feature type="region of interest" description="Disordered" evidence="3">
    <location>
        <begin position="1"/>
        <end position="72"/>
    </location>
</feature>